<accession>A8PEX9</accession>
<dbReference type="GeneID" id="6017526"/>
<proteinExistence type="predicted"/>
<dbReference type="EMBL" id="AACS02000008">
    <property type="protein sequence ID" value="EAU80924.2"/>
    <property type="molecule type" value="Genomic_DNA"/>
</dbReference>
<dbReference type="InParanoid" id="A8PEX9"/>
<organism evidence="1 2">
    <name type="scientific">Coprinopsis cinerea (strain Okayama-7 / 130 / ATCC MYA-4618 / FGSC 9003)</name>
    <name type="common">Inky cap fungus</name>
    <name type="synonym">Hormographiella aspergillata</name>
    <dbReference type="NCBI Taxonomy" id="240176"/>
    <lineage>
        <taxon>Eukaryota</taxon>
        <taxon>Fungi</taxon>
        <taxon>Dikarya</taxon>
        <taxon>Basidiomycota</taxon>
        <taxon>Agaricomycotina</taxon>
        <taxon>Agaricomycetes</taxon>
        <taxon>Agaricomycetidae</taxon>
        <taxon>Agaricales</taxon>
        <taxon>Agaricineae</taxon>
        <taxon>Psathyrellaceae</taxon>
        <taxon>Coprinopsis</taxon>
    </lineage>
</organism>
<dbReference type="VEuPathDB" id="FungiDB:CC1G_03100"/>
<dbReference type="OMA" id="EGSTICC"/>
<evidence type="ECO:0000313" key="1">
    <source>
        <dbReference type="EMBL" id="EAU80924.2"/>
    </source>
</evidence>
<dbReference type="KEGG" id="cci:CC1G_03100"/>
<sequence>MPFTNLWKMRGEDVAASSLYGQLQKDGFVKDEGNAMISKIRRQRAPRRANEHHCTRISTLDPSKLKPGDCLDISSKSVVTLNINDQQVDFGYAQWALNSQRAKPFPPNTTGFFYFYRPPGYIIGGSIRFRIVQSPDPALFEDGRDLVSPTGMLWALTIPQLWLKHGRNPGVNTPYAILRREGLVSTEEDIQITALIEPQAKCLYFYPRSTSILGHVSQPFFLNFGVRHKLLHLVNKEGRLSYFKLWFAKDKTVYSGAGLVRYEVIYRSTKPGKKLIPVIVLRVLKILVPPNEHARYKQEEGELLKELDHRSPTGEAIVQRRVAESIAAFKELYQCYPASSSRTYISNGRPLLRSQRIVDKQQNPRPKGLGT</sequence>
<dbReference type="AlphaFoldDB" id="A8PEX9"/>
<dbReference type="HOGENOM" id="CLU_849961_0_0_1"/>
<gene>
    <name evidence="1" type="ORF">CC1G_03100</name>
</gene>
<dbReference type="OrthoDB" id="3067792at2759"/>
<name>A8PEX9_COPC7</name>
<dbReference type="eggNOG" id="ENOG502T145">
    <property type="taxonomic scope" value="Eukaryota"/>
</dbReference>
<dbReference type="RefSeq" id="XP_001840871.2">
    <property type="nucleotide sequence ID" value="XM_001840819.2"/>
</dbReference>
<evidence type="ECO:0000313" key="2">
    <source>
        <dbReference type="Proteomes" id="UP000001861"/>
    </source>
</evidence>
<dbReference type="Proteomes" id="UP000001861">
    <property type="component" value="Unassembled WGS sequence"/>
</dbReference>
<keyword evidence="2" id="KW-1185">Reference proteome</keyword>
<protein>
    <submittedName>
        <fullName evidence="1">Uncharacterized protein</fullName>
    </submittedName>
</protein>
<comment type="caution">
    <text evidence="1">The sequence shown here is derived from an EMBL/GenBank/DDBJ whole genome shotgun (WGS) entry which is preliminary data.</text>
</comment>
<reference evidence="1 2" key="1">
    <citation type="journal article" date="2010" name="Proc. Natl. Acad. Sci. U.S.A.">
        <title>Insights into evolution of multicellular fungi from the assembled chromosomes of the mushroom Coprinopsis cinerea (Coprinus cinereus).</title>
        <authorList>
            <person name="Stajich J.E."/>
            <person name="Wilke S.K."/>
            <person name="Ahren D."/>
            <person name="Au C.H."/>
            <person name="Birren B.W."/>
            <person name="Borodovsky M."/>
            <person name="Burns C."/>
            <person name="Canback B."/>
            <person name="Casselton L.A."/>
            <person name="Cheng C.K."/>
            <person name="Deng J."/>
            <person name="Dietrich F.S."/>
            <person name="Fargo D.C."/>
            <person name="Farman M.L."/>
            <person name="Gathman A.C."/>
            <person name="Goldberg J."/>
            <person name="Guigo R."/>
            <person name="Hoegger P.J."/>
            <person name="Hooker J.B."/>
            <person name="Huggins A."/>
            <person name="James T.Y."/>
            <person name="Kamada T."/>
            <person name="Kilaru S."/>
            <person name="Kodira C."/>
            <person name="Kues U."/>
            <person name="Kupfer D."/>
            <person name="Kwan H.S."/>
            <person name="Lomsadze A."/>
            <person name="Li W."/>
            <person name="Lilly W.W."/>
            <person name="Ma L.J."/>
            <person name="Mackey A.J."/>
            <person name="Manning G."/>
            <person name="Martin F."/>
            <person name="Muraguchi H."/>
            <person name="Natvig D.O."/>
            <person name="Palmerini H."/>
            <person name="Ramesh M.A."/>
            <person name="Rehmeyer C.J."/>
            <person name="Roe B.A."/>
            <person name="Shenoy N."/>
            <person name="Stanke M."/>
            <person name="Ter-Hovhannisyan V."/>
            <person name="Tunlid A."/>
            <person name="Velagapudi R."/>
            <person name="Vision T.J."/>
            <person name="Zeng Q."/>
            <person name="Zolan M.E."/>
            <person name="Pukkila P.J."/>
        </authorList>
    </citation>
    <scope>NUCLEOTIDE SEQUENCE [LARGE SCALE GENOMIC DNA]</scope>
    <source>
        <strain evidence="2">Okayama-7 / 130 / ATCC MYA-4618 / FGSC 9003</strain>
    </source>
</reference>